<dbReference type="EMBL" id="CP086718">
    <property type="protein sequence ID" value="WOO84223.1"/>
    <property type="molecule type" value="Genomic_DNA"/>
</dbReference>
<feature type="region of interest" description="Disordered" evidence="2">
    <location>
        <begin position="77"/>
        <end position="110"/>
    </location>
</feature>
<dbReference type="RefSeq" id="XP_062630249.1">
    <property type="nucleotide sequence ID" value="XM_062774265.1"/>
</dbReference>
<evidence type="ECO:0000313" key="3">
    <source>
        <dbReference type="EMBL" id="WOO84223.1"/>
    </source>
</evidence>
<dbReference type="GeneID" id="87810916"/>
<gene>
    <name evidence="3" type="ORF">LOC62_05G007745</name>
</gene>
<feature type="region of interest" description="Disordered" evidence="2">
    <location>
        <begin position="126"/>
        <end position="153"/>
    </location>
</feature>
<keyword evidence="1" id="KW-0175">Coiled coil</keyword>
<organism evidence="3 4">
    <name type="scientific">Vanrija pseudolonga</name>
    <dbReference type="NCBI Taxonomy" id="143232"/>
    <lineage>
        <taxon>Eukaryota</taxon>
        <taxon>Fungi</taxon>
        <taxon>Dikarya</taxon>
        <taxon>Basidiomycota</taxon>
        <taxon>Agaricomycotina</taxon>
        <taxon>Tremellomycetes</taxon>
        <taxon>Trichosporonales</taxon>
        <taxon>Trichosporonaceae</taxon>
        <taxon>Vanrija</taxon>
    </lineage>
</organism>
<evidence type="ECO:0000256" key="1">
    <source>
        <dbReference type="SAM" id="Coils"/>
    </source>
</evidence>
<protein>
    <submittedName>
        <fullName evidence="3">Uncharacterized protein</fullName>
    </submittedName>
</protein>
<name>A0AAF1BT19_9TREE</name>
<feature type="compositionally biased region" description="Low complexity" evidence="2">
    <location>
        <begin position="78"/>
        <end position="102"/>
    </location>
</feature>
<dbReference type="AlphaFoldDB" id="A0AAF1BT19"/>
<keyword evidence="4" id="KW-1185">Reference proteome</keyword>
<evidence type="ECO:0000313" key="4">
    <source>
        <dbReference type="Proteomes" id="UP000827549"/>
    </source>
</evidence>
<accession>A0AAF1BT19</accession>
<feature type="coiled-coil region" evidence="1">
    <location>
        <begin position="182"/>
        <end position="230"/>
    </location>
</feature>
<evidence type="ECO:0000256" key="2">
    <source>
        <dbReference type="SAM" id="MobiDB-lite"/>
    </source>
</evidence>
<sequence>MASYPHTSLTVERLKALDASQWRQARSIVADFVDAHMECGLSARVEYDLDLLQAEVMAKVPLHADCVEAGREHYARFSPRASSDSEASFSSWTSSAPSSPSSPSLPAPPRPMRAVLRPCCTCAPSPPSRPAANTHIRAGSRSSAAVLSQPPLSPTGTAHARALAAKASPAVERVEALHAADVSALNLRLAASEEANRSLRAQLAELQGAVARAQLRADKSERERAELEGVIRRQRAGTPTPLHLRLALLTLLALCGTTLAAPKTYGPYPIIPAKGANCRHGGNLFFPVKKTYKQGEKVRLVCQTLSTDAVNGNNIWDYTTDGCWVSDALVRTGTTKFVAPDCQPYD</sequence>
<reference evidence="3" key="1">
    <citation type="submission" date="2023-10" db="EMBL/GenBank/DDBJ databases">
        <authorList>
            <person name="Noh H."/>
        </authorList>
    </citation>
    <scope>NUCLEOTIDE SEQUENCE</scope>
    <source>
        <strain evidence="3">DUCC4014</strain>
    </source>
</reference>
<proteinExistence type="predicted"/>
<dbReference type="Proteomes" id="UP000827549">
    <property type="component" value="Chromosome 5"/>
</dbReference>